<protein>
    <recommendedName>
        <fullName evidence="3">Squalene cyclase</fullName>
    </recommendedName>
</protein>
<reference evidence="1" key="1">
    <citation type="submission" date="2023-03" db="EMBL/GenBank/DDBJ databases">
        <title>MT1 and MT2 Draft Genomes of Novel Species.</title>
        <authorList>
            <person name="Venkateswaran K."/>
        </authorList>
    </citation>
    <scope>NUCLEOTIDE SEQUENCE</scope>
    <source>
        <strain evidence="1">F6_8S_P_1A</strain>
    </source>
</reference>
<dbReference type="Proteomes" id="UP001174210">
    <property type="component" value="Unassembled WGS sequence"/>
</dbReference>
<name>A0ABT8IZ40_9MICO</name>
<accession>A0ABT8IZ40</accession>
<proteinExistence type="predicted"/>
<evidence type="ECO:0000313" key="2">
    <source>
        <dbReference type="Proteomes" id="UP001174210"/>
    </source>
</evidence>
<organism evidence="1 2">
    <name type="scientific">Leifsonia virtsii</name>
    <dbReference type="NCBI Taxonomy" id="3035915"/>
    <lineage>
        <taxon>Bacteria</taxon>
        <taxon>Bacillati</taxon>
        <taxon>Actinomycetota</taxon>
        <taxon>Actinomycetes</taxon>
        <taxon>Micrococcales</taxon>
        <taxon>Microbacteriaceae</taxon>
        <taxon>Leifsonia</taxon>
    </lineage>
</organism>
<dbReference type="SUPFAM" id="SSF48239">
    <property type="entry name" value="Terpenoid cyclases/Protein prenyltransferases"/>
    <property type="match status" value="1"/>
</dbReference>
<dbReference type="RefSeq" id="WP_301219415.1">
    <property type="nucleotide sequence ID" value="NZ_JAROCB010000003.1"/>
</dbReference>
<dbReference type="InterPro" id="IPR008930">
    <property type="entry name" value="Terpenoid_cyclase/PrenylTrfase"/>
</dbReference>
<dbReference type="Gene3D" id="1.50.10.20">
    <property type="match status" value="1"/>
</dbReference>
<evidence type="ECO:0008006" key="3">
    <source>
        <dbReference type="Google" id="ProtNLM"/>
    </source>
</evidence>
<sequence length="310" mass="35116">MDTVAWLLDSDPAIRWQVLADLTDAPPEEVSAERSKVATEGWGARILAEQADDGLRDGGTYRPGWIPPERDGFDAWSATHFSLQQLVDFGLDPESPQARRAIDRVRENVRWEHAGEPYFEGETEPCINGVALTIASYFGEGGDRMAETLVRSRLSDGGWNCWAEYGARVSSFHSTICAVEGLRDWQRAGGDDPRATETVEAGEEYLLERGLFRRRSDGTVADPRMTMISYPVRWYHDVLRGLEHFRRQDLKDPRLAQAVELVRGKADADGRWVLENLHEGSVLVEFELEGFPSQWLTLRALRVLRWWDAA</sequence>
<comment type="caution">
    <text evidence="1">The sequence shown here is derived from an EMBL/GenBank/DDBJ whole genome shotgun (WGS) entry which is preliminary data.</text>
</comment>
<dbReference type="EMBL" id="JAROCB010000003">
    <property type="protein sequence ID" value="MDN4598065.1"/>
    <property type="molecule type" value="Genomic_DNA"/>
</dbReference>
<evidence type="ECO:0000313" key="1">
    <source>
        <dbReference type="EMBL" id="MDN4598065.1"/>
    </source>
</evidence>
<keyword evidence="2" id="KW-1185">Reference proteome</keyword>
<gene>
    <name evidence="1" type="ORF">P5G59_13005</name>
</gene>